<evidence type="ECO:0000256" key="1">
    <source>
        <dbReference type="SAM" id="MobiDB-lite"/>
    </source>
</evidence>
<feature type="region of interest" description="Disordered" evidence="1">
    <location>
        <begin position="29"/>
        <end position="59"/>
    </location>
</feature>
<dbReference type="EMBL" id="DF973112">
    <property type="protein sequence ID" value="GAU10955.1"/>
    <property type="molecule type" value="Genomic_DNA"/>
</dbReference>
<reference evidence="3" key="1">
    <citation type="journal article" date="2017" name="Front. Plant Sci.">
        <title>Climate Clever Clovers: New Paradigm to Reduce the Environmental Footprint of Ruminants by Breeding Low Methanogenic Forages Utilizing Haplotype Variation.</title>
        <authorList>
            <person name="Kaur P."/>
            <person name="Appels R."/>
            <person name="Bayer P.E."/>
            <person name="Keeble-Gagnere G."/>
            <person name="Wang J."/>
            <person name="Hirakawa H."/>
            <person name="Shirasawa K."/>
            <person name="Vercoe P."/>
            <person name="Stefanova K."/>
            <person name="Durmic Z."/>
            <person name="Nichols P."/>
            <person name="Revell C."/>
            <person name="Isobe S.N."/>
            <person name="Edwards D."/>
            <person name="Erskine W."/>
        </authorList>
    </citation>
    <scope>NUCLEOTIDE SEQUENCE [LARGE SCALE GENOMIC DNA]</scope>
    <source>
        <strain evidence="3">cv. Daliak</strain>
    </source>
</reference>
<sequence>MRLMNEKVWNMLTPTQVITNMELSCRLNSSDRNQENDVATENKGCHKTENSNNRRAMNE</sequence>
<keyword evidence="3" id="KW-1185">Reference proteome</keyword>
<feature type="compositionally biased region" description="Polar residues" evidence="1">
    <location>
        <begin position="29"/>
        <end position="39"/>
    </location>
</feature>
<name>A0A2Z6LFU5_TRISU</name>
<dbReference type="AlphaFoldDB" id="A0A2Z6LFU5"/>
<dbReference type="Proteomes" id="UP000242715">
    <property type="component" value="Unassembled WGS sequence"/>
</dbReference>
<proteinExistence type="predicted"/>
<evidence type="ECO:0000313" key="3">
    <source>
        <dbReference type="Proteomes" id="UP000242715"/>
    </source>
</evidence>
<protein>
    <submittedName>
        <fullName evidence="2">Uncharacterized protein</fullName>
    </submittedName>
</protein>
<accession>A0A2Z6LFU5</accession>
<feature type="compositionally biased region" description="Polar residues" evidence="1">
    <location>
        <begin position="50"/>
        <end position="59"/>
    </location>
</feature>
<gene>
    <name evidence="2" type="ORF">TSUD_112490</name>
</gene>
<organism evidence="2 3">
    <name type="scientific">Trifolium subterraneum</name>
    <name type="common">Subterranean clover</name>
    <dbReference type="NCBI Taxonomy" id="3900"/>
    <lineage>
        <taxon>Eukaryota</taxon>
        <taxon>Viridiplantae</taxon>
        <taxon>Streptophyta</taxon>
        <taxon>Embryophyta</taxon>
        <taxon>Tracheophyta</taxon>
        <taxon>Spermatophyta</taxon>
        <taxon>Magnoliopsida</taxon>
        <taxon>eudicotyledons</taxon>
        <taxon>Gunneridae</taxon>
        <taxon>Pentapetalae</taxon>
        <taxon>rosids</taxon>
        <taxon>fabids</taxon>
        <taxon>Fabales</taxon>
        <taxon>Fabaceae</taxon>
        <taxon>Papilionoideae</taxon>
        <taxon>50 kb inversion clade</taxon>
        <taxon>NPAAA clade</taxon>
        <taxon>Hologalegina</taxon>
        <taxon>IRL clade</taxon>
        <taxon>Trifolieae</taxon>
        <taxon>Trifolium</taxon>
    </lineage>
</organism>
<evidence type="ECO:0000313" key="2">
    <source>
        <dbReference type="EMBL" id="GAU10955.1"/>
    </source>
</evidence>